<comment type="function">
    <text evidence="3">Purine nucleoside enzyme that catalyzes the phosphorolysis of adenosine and inosine nucleosides, yielding D-ribose 1-phosphate and the respective free bases, adenine and hypoxanthine. Also catalyzes the phosphorolysis of S-methyl-5'-thioadenosine into adenine and S-methyl-5-thio-alpha-D-ribose 1-phosphate. Also has adenosine deaminase activity.</text>
</comment>
<dbReference type="PANTHER" id="PTHR30616:SF2">
    <property type="entry name" value="PURINE NUCLEOSIDE PHOSPHORYLASE LACC1"/>
    <property type="match status" value="1"/>
</dbReference>
<dbReference type="Pfam" id="PF02578">
    <property type="entry name" value="Cu-oxidase_4"/>
    <property type="match status" value="1"/>
</dbReference>
<evidence type="ECO:0000256" key="7">
    <source>
        <dbReference type="ARBA" id="ARBA00022801"/>
    </source>
</evidence>
<comment type="caution">
    <text evidence="13">The sequence shown here is derived from an EMBL/GenBank/DDBJ whole genome shotgun (WGS) entry which is preliminary data.</text>
</comment>
<evidence type="ECO:0000256" key="1">
    <source>
        <dbReference type="ARBA" id="ARBA00000553"/>
    </source>
</evidence>
<dbReference type="SUPFAM" id="SSF64438">
    <property type="entry name" value="CNF1/YfiH-like putative cysteine hydrolases"/>
    <property type="match status" value="1"/>
</dbReference>
<comment type="similarity">
    <text evidence="4 12">Belongs to the purine nucleoside phosphorylase YfiH/LACC1 family.</text>
</comment>
<sequence length="265" mass="29339">MEPFQLLPENEAPSLLMLQPWCELDHLTAGFTTRHAFNTALHVGDAPETVINNRKRVVEQLGWPFEAFTCAEQVHGNNVYLVTSDDAGRGRFDRLSAIADTDALITNVPGVLLAMYFADCVPLYFYDPVTESIGLAHAGWKGTVSEIAVKTVEKMTAAFGTEPKNLMAAIGPSIGASCYEVDESVLQHVRPLDDKSIIQISPSSDRAQLDLKHLNRHLMIKAGIMPSRIEMSSWCTGCRTDLLFSHRMENGTTGRMMSWLGKKSR</sequence>
<organism evidence="13 14">
    <name type="scientific">Cohnella silvisoli</name>
    <dbReference type="NCBI Taxonomy" id="2873699"/>
    <lineage>
        <taxon>Bacteria</taxon>
        <taxon>Bacillati</taxon>
        <taxon>Bacillota</taxon>
        <taxon>Bacilli</taxon>
        <taxon>Bacillales</taxon>
        <taxon>Paenibacillaceae</taxon>
        <taxon>Cohnella</taxon>
    </lineage>
</organism>
<dbReference type="InterPro" id="IPR038371">
    <property type="entry name" value="Cu_polyphenol_OxRdtase_sf"/>
</dbReference>
<evidence type="ECO:0000256" key="11">
    <source>
        <dbReference type="ARBA" id="ARBA00049893"/>
    </source>
</evidence>
<evidence type="ECO:0000256" key="6">
    <source>
        <dbReference type="ARBA" id="ARBA00022723"/>
    </source>
</evidence>
<keyword evidence="14" id="KW-1185">Reference proteome</keyword>
<evidence type="ECO:0000313" key="13">
    <source>
        <dbReference type="EMBL" id="MEQ4485161.1"/>
    </source>
</evidence>
<dbReference type="InterPro" id="IPR003730">
    <property type="entry name" value="Cu_polyphenol_OxRdtase"/>
</dbReference>
<keyword evidence="8" id="KW-0862">Zinc</keyword>
<evidence type="ECO:0000256" key="10">
    <source>
        <dbReference type="ARBA" id="ARBA00048968"/>
    </source>
</evidence>
<dbReference type="EMBL" id="JASKHM010000014">
    <property type="protein sequence ID" value="MEQ4485161.1"/>
    <property type="molecule type" value="Genomic_DNA"/>
</dbReference>
<comment type="catalytic activity">
    <reaction evidence="11">
        <text>S-methyl-5'-thioadenosine + phosphate = 5-(methylsulfanyl)-alpha-D-ribose 1-phosphate + adenine</text>
        <dbReference type="Rhea" id="RHEA:11852"/>
        <dbReference type="ChEBI" id="CHEBI:16708"/>
        <dbReference type="ChEBI" id="CHEBI:17509"/>
        <dbReference type="ChEBI" id="CHEBI:43474"/>
        <dbReference type="ChEBI" id="CHEBI:58533"/>
        <dbReference type="EC" id="2.4.2.28"/>
    </reaction>
    <physiologicalReaction direction="left-to-right" evidence="11">
        <dbReference type="Rhea" id="RHEA:11853"/>
    </physiologicalReaction>
</comment>
<proteinExistence type="inferred from homology"/>
<dbReference type="InterPro" id="IPR011324">
    <property type="entry name" value="Cytotoxic_necrot_fac-like_cat"/>
</dbReference>
<evidence type="ECO:0000256" key="12">
    <source>
        <dbReference type="RuleBase" id="RU361274"/>
    </source>
</evidence>
<keyword evidence="5" id="KW-0808">Transferase</keyword>
<dbReference type="Gene3D" id="3.60.140.10">
    <property type="entry name" value="CNF1/YfiH-like putative cysteine hydrolases"/>
    <property type="match status" value="1"/>
</dbReference>
<dbReference type="RefSeq" id="WP_232187403.1">
    <property type="nucleotide sequence ID" value="NZ_JAIOAP010000012.1"/>
</dbReference>
<comment type="catalytic activity">
    <reaction evidence="9">
        <text>adenosine + H2O + H(+) = inosine + NH4(+)</text>
        <dbReference type="Rhea" id="RHEA:24408"/>
        <dbReference type="ChEBI" id="CHEBI:15377"/>
        <dbReference type="ChEBI" id="CHEBI:15378"/>
        <dbReference type="ChEBI" id="CHEBI:16335"/>
        <dbReference type="ChEBI" id="CHEBI:17596"/>
        <dbReference type="ChEBI" id="CHEBI:28938"/>
        <dbReference type="EC" id="3.5.4.4"/>
    </reaction>
    <physiologicalReaction direction="left-to-right" evidence="9">
        <dbReference type="Rhea" id="RHEA:24409"/>
    </physiologicalReaction>
</comment>
<dbReference type="CDD" id="cd16833">
    <property type="entry name" value="YfiH"/>
    <property type="match status" value="1"/>
</dbReference>
<dbReference type="NCBIfam" id="TIGR00726">
    <property type="entry name" value="peptidoglycan editing factor PgeF"/>
    <property type="match status" value="1"/>
</dbReference>
<dbReference type="PANTHER" id="PTHR30616">
    <property type="entry name" value="UNCHARACTERIZED PROTEIN YFIH"/>
    <property type="match status" value="1"/>
</dbReference>
<comment type="catalytic activity">
    <reaction evidence="1">
        <text>inosine + phosphate = alpha-D-ribose 1-phosphate + hypoxanthine</text>
        <dbReference type="Rhea" id="RHEA:27646"/>
        <dbReference type="ChEBI" id="CHEBI:17368"/>
        <dbReference type="ChEBI" id="CHEBI:17596"/>
        <dbReference type="ChEBI" id="CHEBI:43474"/>
        <dbReference type="ChEBI" id="CHEBI:57720"/>
        <dbReference type="EC" id="2.4.2.1"/>
    </reaction>
    <physiologicalReaction direction="left-to-right" evidence="1">
        <dbReference type="Rhea" id="RHEA:27647"/>
    </physiologicalReaction>
</comment>
<evidence type="ECO:0000313" key="14">
    <source>
        <dbReference type="Proteomes" id="UP001493487"/>
    </source>
</evidence>
<dbReference type="Proteomes" id="UP001493487">
    <property type="component" value="Unassembled WGS sequence"/>
</dbReference>
<keyword evidence="6" id="KW-0479">Metal-binding</keyword>
<name>A0ABV1KYU3_9BACL</name>
<comment type="catalytic activity">
    <reaction evidence="10">
        <text>adenosine + phosphate = alpha-D-ribose 1-phosphate + adenine</text>
        <dbReference type="Rhea" id="RHEA:27642"/>
        <dbReference type="ChEBI" id="CHEBI:16335"/>
        <dbReference type="ChEBI" id="CHEBI:16708"/>
        <dbReference type="ChEBI" id="CHEBI:43474"/>
        <dbReference type="ChEBI" id="CHEBI:57720"/>
        <dbReference type="EC" id="2.4.2.1"/>
    </reaction>
    <physiologicalReaction direction="left-to-right" evidence="10">
        <dbReference type="Rhea" id="RHEA:27643"/>
    </physiologicalReaction>
</comment>
<evidence type="ECO:0000256" key="2">
    <source>
        <dbReference type="ARBA" id="ARBA00001947"/>
    </source>
</evidence>
<evidence type="ECO:0000256" key="8">
    <source>
        <dbReference type="ARBA" id="ARBA00022833"/>
    </source>
</evidence>
<protein>
    <recommendedName>
        <fullName evidence="12">Purine nucleoside phosphorylase</fullName>
    </recommendedName>
</protein>
<evidence type="ECO:0000256" key="5">
    <source>
        <dbReference type="ARBA" id="ARBA00022679"/>
    </source>
</evidence>
<evidence type="ECO:0000256" key="4">
    <source>
        <dbReference type="ARBA" id="ARBA00007353"/>
    </source>
</evidence>
<comment type="cofactor">
    <cofactor evidence="2">
        <name>Zn(2+)</name>
        <dbReference type="ChEBI" id="CHEBI:29105"/>
    </cofactor>
</comment>
<keyword evidence="7" id="KW-0378">Hydrolase</keyword>
<evidence type="ECO:0000256" key="3">
    <source>
        <dbReference type="ARBA" id="ARBA00003215"/>
    </source>
</evidence>
<evidence type="ECO:0000256" key="9">
    <source>
        <dbReference type="ARBA" id="ARBA00047989"/>
    </source>
</evidence>
<gene>
    <name evidence="13" type="primary">pgeF</name>
    <name evidence="13" type="ORF">QJS35_22485</name>
</gene>
<reference evidence="13 14" key="1">
    <citation type="journal article" date="2023" name="Genome Announc.">
        <title>Pan-Genome Analyses of the Genus Cohnella and Proposal of the Novel Species Cohnella silvisoli sp. nov., Isolated from Forest Soil.</title>
        <authorList>
            <person name="Wang C."/>
            <person name="Mao L."/>
            <person name="Bao G."/>
            <person name="Zhu H."/>
        </authorList>
    </citation>
    <scope>NUCLEOTIDE SEQUENCE [LARGE SCALE GENOMIC DNA]</scope>
    <source>
        <strain evidence="13 14">NL03-T5-1</strain>
    </source>
</reference>
<accession>A0ABV1KYU3</accession>